<feature type="domain" description="Nucleoplasmin-like" evidence="2">
    <location>
        <begin position="4"/>
        <end position="91"/>
    </location>
</feature>
<proteinExistence type="predicted"/>
<organism evidence="3 4">
    <name type="scientific">Hibiscus sabdariffa</name>
    <name type="common">roselle</name>
    <dbReference type="NCBI Taxonomy" id="183260"/>
    <lineage>
        <taxon>Eukaryota</taxon>
        <taxon>Viridiplantae</taxon>
        <taxon>Streptophyta</taxon>
        <taxon>Embryophyta</taxon>
        <taxon>Tracheophyta</taxon>
        <taxon>Spermatophyta</taxon>
        <taxon>Magnoliopsida</taxon>
        <taxon>eudicotyledons</taxon>
        <taxon>Gunneridae</taxon>
        <taxon>Pentapetalae</taxon>
        <taxon>rosids</taxon>
        <taxon>malvids</taxon>
        <taxon>Malvales</taxon>
        <taxon>Malvaceae</taxon>
        <taxon>Malvoideae</taxon>
        <taxon>Hibiscus</taxon>
    </lineage>
</organism>
<dbReference type="InterPro" id="IPR041232">
    <property type="entry name" value="NPL"/>
</dbReference>
<evidence type="ECO:0000256" key="1">
    <source>
        <dbReference type="SAM" id="MobiDB-lite"/>
    </source>
</evidence>
<dbReference type="Pfam" id="PF17800">
    <property type="entry name" value="NPL"/>
    <property type="match status" value="1"/>
</dbReference>
<dbReference type="Proteomes" id="UP001396334">
    <property type="component" value="Unassembled WGS sequence"/>
</dbReference>
<keyword evidence="4" id="KW-1185">Reference proteome</keyword>
<gene>
    <name evidence="3" type="ORF">V6N11_020808</name>
</gene>
<protein>
    <recommendedName>
        <fullName evidence="2">Nucleoplasmin-like domain-containing protein</fullName>
    </recommendedName>
</protein>
<feature type="region of interest" description="Disordered" evidence="1">
    <location>
        <begin position="98"/>
        <end position="137"/>
    </location>
</feature>
<evidence type="ECO:0000259" key="2">
    <source>
        <dbReference type="Pfam" id="PF17800"/>
    </source>
</evidence>
<evidence type="ECO:0000313" key="4">
    <source>
        <dbReference type="Proteomes" id="UP001396334"/>
    </source>
</evidence>
<feature type="compositionally biased region" description="Basic and acidic residues" evidence="1">
    <location>
        <begin position="112"/>
        <end position="129"/>
    </location>
</feature>
<sequence length="137" mass="15002">MDEIWSRRVSTESPILVRPPHGWCLKICTATLDPGKDTQEGSILRYANEGKPTRNICNLTPLAPNAYLGLEFRTPCTLSCMGARSIDLHGFWTQAARKRKSESTTIGSQAEADERGAKKVEKAGEKVQEKGGLSVKG</sequence>
<dbReference type="EMBL" id="JBBPBN010000043">
    <property type="protein sequence ID" value="KAK8997327.1"/>
    <property type="molecule type" value="Genomic_DNA"/>
</dbReference>
<evidence type="ECO:0000313" key="3">
    <source>
        <dbReference type="EMBL" id="KAK8997327.1"/>
    </source>
</evidence>
<name>A0ABR2Q9H2_9ROSI</name>
<comment type="caution">
    <text evidence="3">The sequence shown here is derived from an EMBL/GenBank/DDBJ whole genome shotgun (WGS) entry which is preliminary data.</text>
</comment>
<accession>A0ABR2Q9H2</accession>
<reference evidence="3 4" key="1">
    <citation type="journal article" date="2024" name="G3 (Bethesda)">
        <title>Genome assembly of Hibiscus sabdariffa L. provides insights into metabolisms of medicinal natural products.</title>
        <authorList>
            <person name="Kim T."/>
        </authorList>
    </citation>
    <scope>NUCLEOTIDE SEQUENCE [LARGE SCALE GENOMIC DNA]</scope>
    <source>
        <strain evidence="3">TK-2024</strain>
        <tissue evidence="3">Old leaves</tissue>
    </source>
</reference>